<reference evidence="2" key="2">
    <citation type="submission" date="2003-05" db="EMBL/GenBank/DDBJ databases">
        <authorList>
            <person name="Buell C.R."/>
            <person name="Wing R.A."/>
            <person name="McCombie W.R."/>
            <person name="Messing J."/>
            <person name="Yuan Q."/>
            <person name="Ouyang S."/>
        </authorList>
    </citation>
    <scope>NUCLEOTIDE SEQUENCE</scope>
</reference>
<reference evidence="2" key="1">
    <citation type="journal article" date="2003" name="Science">
        <title>In-depth view of structure, activity, and evolution of rice chromosome 10.</title>
        <authorList>
            <consortium name="Rice Chromosome 10 Sequencing Consortium"/>
        </authorList>
    </citation>
    <scope>NUCLEOTIDE SEQUENCE [LARGE SCALE GENOMIC DNA]</scope>
</reference>
<dbReference type="AlphaFoldDB" id="Q7XEE1"/>
<sequence length="271" mass="28999">MAARASERRCDGRRCGAQDGRRDGWRGARRGNGDGALRWNGDAAGAIGQRVTCLAQGLHEASRIFEKIAIDENPGEEAGRLIGRLTARGGIRRTAASRREMRALVEGGGDGELIPRLGLERGDTTAAGSGDEIRRDADADEREKGQRGAGLGLADTERNCDTHVVTRDPKVASDARAAALCGGGRRRHGAEAKEKAGGWGGGSRRVKGAQGGWRHEELTRGKPMAVDFDGDRRRRGKRESGGSRRGLDSGRREHHRDRGNAFPTSDGAEGH</sequence>
<organism evidence="2">
    <name type="scientific">Oryza sativa subsp. japonica</name>
    <name type="common">Rice</name>
    <dbReference type="NCBI Taxonomy" id="39947"/>
    <lineage>
        <taxon>Eukaryota</taxon>
        <taxon>Viridiplantae</taxon>
        <taxon>Streptophyta</taxon>
        <taxon>Embryophyta</taxon>
        <taxon>Tracheophyta</taxon>
        <taxon>Spermatophyta</taxon>
        <taxon>Magnoliopsida</taxon>
        <taxon>Liliopsida</taxon>
        <taxon>Poales</taxon>
        <taxon>Poaceae</taxon>
        <taxon>BOP clade</taxon>
        <taxon>Oryzoideae</taxon>
        <taxon>Oryzeae</taxon>
        <taxon>Oryzinae</taxon>
        <taxon>Oryza</taxon>
        <taxon>Oryza sativa</taxon>
    </lineage>
</organism>
<reference evidence="2" key="3">
    <citation type="submission" date="2006-07" db="EMBL/GenBank/DDBJ databases">
        <authorList>
            <person name="Buell R."/>
        </authorList>
    </citation>
    <scope>NUCLEOTIDE SEQUENCE</scope>
</reference>
<evidence type="ECO:0000256" key="1">
    <source>
        <dbReference type="SAM" id="MobiDB-lite"/>
    </source>
</evidence>
<feature type="compositionally biased region" description="Basic and acidic residues" evidence="1">
    <location>
        <begin position="1"/>
        <end position="26"/>
    </location>
</feature>
<protein>
    <submittedName>
        <fullName evidence="2">Uncharacterized protein</fullName>
    </submittedName>
</protein>
<feature type="region of interest" description="Disordered" evidence="1">
    <location>
        <begin position="115"/>
        <end position="155"/>
    </location>
</feature>
<dbReference type="EMBL" id="DP000086">
    <property type="protein sequence ID" value="AAP53849.1"/>
    <property type="molecule type" value="Genomic_DNA"/>
</dbReference>
<feature type="compositionally biased region" description="Basic and acidic residues" evidence="1">
    <location>
        <begin position="131"/>
        <end position="146"/>
    </location>
</feature>
<feature type="compositionally biased region" description="Basic and acidic residues" evidence="1">
    <location>
        <begin position="238"/>
        <end position="259"/>
    </location>
</feature>
<evidence type="ECO:0000313" key="2">
    <source>
        <dbReference type="EMBL" id="AAP53849.1"/>
    </source>
</evidence>
<accession>Q7XEE1</accession>
<name>Q7XEE1_ORYSJ</name>
<feature type="region of interest" description="Disordered" evidence="1">
    <location>
        <begin position="182"/>
        <end position="271"/>
    </location>
</feature>
<feature type="region of interest" description="Disordered" evidence="1">
    <location>
        <begin position="1"/>
        <end position="32"/>
    </location>
</feature>
<proteinExistence type="predicted"/>
<gene>
    <name evidence="2" type="ordered locus">LOC_Os10g29040</name>
</gene>